<gene>
    <name evidence="2" type="ORF">KME15_05375</name>
</gene>
<protein>
    <recommendedName>
        <fullName evidence="4">Bacterial Ig domain-containing protein</fullName>
    </recommendedName>
</protein>
<evidence type="ECO:0008006" key="4">
    <source>
        <dbReference type="Google" id="ProtNLM"/>
    </source>
</evidence>
<sequence>MQPSLFTLLTSTSLVLAPLVMPQALLAQSSPLNSPHLSPSLLAQRISDFSPASNSVNVSPSTSISGQFDTTTGIGIDLSTVKVFVNGRDVTSQSTITSKFFTYLSPQPLPPGQVQVRVEFRNVNGTPRSASWAFTVQQTQPAGQISAVTQDSGGAVLTTGQTLTMTMNGTAGLQGAFLLVQDSRTVREIPARETASGVYTASLVVQRGDRLTEGAVVGRLRRQGQNVGVFAAASQAVAFNTGSTEGGNSGGSTTPPAATLQPRFTSHQEGDRVGSSGFTLVGQTRPNATVDVKIVAGASILGVSIGGQTLVDDPVTADANGRFQVQVPSIPVSVPGLRYRIQATAREGNQTSPTTQITLRQQ</sequence>
<feature type="chain" id="PRO_5037947733" description="Bacterial Ig domain-containing protein" evidence="1">
    <location>
        <begin position="28"/>
        <end position="362"/>
    </location>
</feature>
<feature type="signal peptide" evidence="1">
    <location>
        <begin position="1"/>
        <end position="27"/>
    </location>
</feature>
<dbReference type="Proteomes" id="UP000757435">
    <property type="component" value="Unassembled WGS sequence"/>
</dbReference>
<evidence type="ECO:0000256" key="1">
    <source>
        <dbReference type="SAM" id="SignalP"/>
    </source>
</evidence>
<dbReference type="Gene3D" id="2.60.40.10">
    <property type="entry name" value="Immunoglobulins"/>
    <property type="match status" value="2"/>
</dbReference>
<proteinExistence type="predicted"/>
<comment type="caution">
    <text evidence="2">The sequence shown here is derived from an EMBL/GenBank/DDBJ whole genome shotgun (WGS) entry which is preliminary data.</text>
</comment>
<dbReference type="EMBL" id="JAHHHD010000004">
    <property type="protein sequence ID" value="MBW4658083.1"/>
    <property type="molecule type" value="Genomic_DNA"/>
</dbReference>
<keyword evidence="1" id="KW-0732">Signal</keyword>
<dbReference type="AlphaFoldDB" id="A0A951QB12"/>
<reference evidence="2" key="2">
    <citation type="journal article" date="2022" name="Microbiol. Resour. Announc.">
        <title>Metagenome Sequencing to Explore Phylogenomics of Terrestrial Cyanobacteria.</title>
        <authorList>
            <person name="Ward R.D."/>
            <person name="Stajich J.E."/>
            <person name="Johansen J.R."/>
            <person name="Huntemann M."/>
            <person name="Clum A."/>
            <person name="Foster B."/>
            <person name="Foster B."/>
            <person name="Roux S."/>
            <person name="Palaniappan K."/>
            <person name="Varghese N."/>
            <person name="Mukherjee S."/>
            <person name="Reddy T.B.K."/>
            <person name="Daum C."/>
            <person name="Copeland A."/>
            <person name="Chen I.A."/>
            <person name="Ivanova N.N."/>
            <person name="Kyrpides N.C."/>
            <person name="Shapiro N."/>
            <person name="Eloe-Fadrosh E.A."/>
            <person name="Pietrasiak N."/>
        </authorList>
    </citation>
    <scope>NUCLEOTIDE SEQUENCE</scope>
    <source>
        <strain evidence="2">UHER 2000/2452</strain>
    </source>
</reference>
<evidence type="ECO:0000313" key="2">
    <source>
        <dbReference type="EMBL" id="MBW4658083.1"/>
    </source>
</evidence>
<evidence type="ECO:0000313" key="3">
    <source>
        <dbReference type="Proteomes" id="UP000757435"/>
    </source>
</evidence>
<accession>A0A951QB12</accession>
<dbReference type="InterPro" id="IPR013783">
    <property type="entry name" value="Ig-like_fold"/>
</dbReference>
<name>A0A951QB12_9CYAN</name>
<reference evidence="2" key="1">
    <citation type="submission" date="2021-05" db="EMBL/GenBank/DDBJ databases">
        <authorList>
            <person name="Pietrasiak N."/>
            <person name="Ward R."/>
            <person name="Stajich J.E."/>
            <person name="Kurbessoian T."/>
        </authorList>
    </citation>
    <scope>NUCLEOTIDE SEQUENCE</scope>
    <source>
        <strain evidence="2">UHER 2000/2452</strain>
    </source>
</reference>
<organism evidence="2 3">
    <name type="scientific">Drouetiella hepatica Uher 2000/2452</name>
    <dbReference type="NCBI Taxonomy" id="904376"/>
    <lineage>
        <taxon>Bacteria</taxon>
        <taxon>Bacillati</taxon>
        <taxon>Cyanobacteriota</taxon>
        <taxon>Cyanophyceae</taxon>
        <taxon>Oculatellales</taxon>
        <taxon>Oculatellaceae</taxon>
        <taxon>Drouetiella</taxon>
    </lineage>
</organism>